<dbReference type="AlphaFoldDB" id="A0A9W9AW70"/>
<evidence type="ECO:0000313" key="3">
    <source>
        <dbReference type="Proteomes" id="UP001150238"/>
    </source>
</evidence>
<reference evidence="2" key="2">
    <citation type="journal article" date="2023" name="Proc. Natl. Acad. Sci. U.S.A.">
        <title>A global phylogenomic analysis of the shiitake genus Lentinula.</title>
        <authorList>
            <person name="Sierra-Patev S."/>
            <person name="Min B."/>
            <person name="Naranjo-Ortiz M."/>
            <person name="Looney B."/>
            <person name="Konkel Z."/>
            <person name="Slot J.C."/>
            <person name="Sakamoto Y."/>
            <person name="Steenwyk J.L."/>
            <person name="Rokas A."/>
            <person name="Carro J."/>
            <person name="Camarero S."/>
            <person name="Ferreira P."/>
            <person name="Molpeceres G."/>
            <person name="Ruiz-Duenas F.J."/>
            <person name="Serrano A."/>
            <person name="Henrissat B."/>
            <person name="Drula E."/>
            <person name="Hughes K.W."/>
            <person name="Mata J.L."/>
            <person name="Ishikawa N.K."/>
            <person name="Vargas-Isla R."/>
            <person name="Ushijima S."/>
            <person name="Smith C.A."/>
            <person name="Donoghue J."/>
            <person name="Ahrendt S."/>
            <person name="Andreopoulos W."/>
            <person name="He G."/>
            <person name="LaButti K."/>
            <person name="Lipzen A."/>
            <person name="Ng V."/>
            <person name="Riley R."/>
            <person name="Sandor L."/>
            <person name="Barry K."/>
            <person name="Martinez A.T."/>
            <person name="Xiao Y."/>
            <person name="Gibbons J.G."/>
            <person name="Terashima K."/>
            <person name="Grigoriev I.V."/>
            <person name="Hibbett D."/>
        </authorList>
    </citation>
    <scope>NUCLEOTIDE SEQUENCE</scope>
    <source>
        <strain evidence="2">Sp2 HRB7682 ss15</strain>
    </source>
</reference>
<comment type="caution">
    <text evidence="2">The sequence shown here is derived from an EMBL/GenBank/DDBJ whole genome shotgun (WGS) entry which is preliminary data.</text>
</comment>
<feature type="compositionally biased region" description="Low complexity" evidence="1">
    <location>
        <begin position="123"/>
        <end position="147"/>
    </location>
</feature>
<dbReference type="Proteomes" id="UP001150238">
    <property type="component" value="Unassembled WGS sequence"/>
</dbReference>
<organism evidence="2 3">
    <name type="scientific">Lentinula lateritia</name>
    <dbReference type="NCBI Taxonomy" id="40482"/>
    <lineage>
        <taxon>Eukaryota</taxon>
        <taxon>Fungi</taxon>
        <taxon>Dikarya</taxon>
        <taxon>Basidiomycota</taxon>
        <taxon>Agaricomycotina</taxon>
        <taxon>Agaricomycetes</taxon>
        <taxon>Agaricomycetidae</taxon>
        <taxon>Agaricales</taxon>
        <taxon>Marasmiineae</taxon>
        <taxon>Omphalotaceae</taxon>
        <taxon>Lentinula</taxon>
    </lineage>
</organism>
<sequence>MLLTIAGHSCAAAKDDTISQSVISRNFIRSAGFGNWRNDSVLATVNFGFSNFAYTSPHDFVVLDVLPDYDAVFGSQFHRSCRSSECLPFYDSLPNVQSSLEYFLPLPSLPRINRLPPVNVPDSNGTSDSSGISGSLPSLRSSSSSSYGRFSVKPHDVMGQTAFKNLPMNLVVEELHINLSVWDSSAVEILFQRIPSVKHLYLQWNSLPIFAEGLYEEIVKNCRHLQRLQHLSLFQYIWEEIIGFFRMVGAFV</sequence>
<evidence type="ECO:0000313" key="2">
    <source>
        <dbReference type="EMBL" id="KAJ4491972.1"/>
    </source>
</evidence>
<protein>
    <submittedName>
        <fullName evidence="2">Uncharacterized protein</fullName>
    </submittedName>
</protein>
<name>A0A9W9AW70_9AGAR</name>
<feature type="region of interest" description="Disordered" evidence="1">
    <location>
        <begin position="117"/>
        <end position="147"/>
    </location>
</feature>
<proteinExistence type="predicted"/>
<accession>A0A9W9AW70</accession>
<evidence type="ECO:0000256" key="1">
    <source>
        <dbReference type="SAM" id="MobiDB-lite"/>
    </source>
</evidence>
<reference evidence="2" key="1">
    <citation type="submission" date="2022-08" db="EMBL/GenBank/DDBJ databases">
        <authorList>
            <consortium name="DOE Joint Genome Institute"/>
            <person name="Min B."/>
            <person name="Riley R."/>
            <person name="Sierra-Patev S."/>
            <person name="Naranjo-Ortiz M."/>
            <person name="Looney B."/>
            <person name="Konkel Z."/>
            <person name="Slot J.C."/>
            <person name="Sakamoto Y."/>
            <person name="Steenwyk J.L."/>
            <person name="Rokas A."/>
            <person name="Carro J."/>
            <person name="Camarero S."/>
            <person name="Ferreira P."/>
            <person name="Molpeceres G."/>
            <person name="Ruiz-Duenas F.J."/>
            <person name="Serrano A."/>
            <person name="Henrissat B."/>
            <person name="Drula E."/>
            <person name="Hughes K.W."/>
            <person name="Mata J.L."/>
            <person name="Ishikawa N.K."/>
            <person name="Vargas-Isla R."/>
            <person name="Ushijima S."/>
            <person name="Smith C.A."/>
            <person name="Ahrendt S."/>
            <person name="Andreopoulos W."/>
            <person name="He G."/>
            <person name="Labutti K."/>
            <person name="Lipzen A."/>
            <person name="Ng V."/>
            <person name="Sandor L."/>
            <person name="Barry K."/>
            <person name="Martinez A.T."/>
            <person name="Xiao Y."/>
            <person name="Gibbons J.G."/>
            <person name="Terashima K."/>
            <person name="Hibbett D.S."/>
            <person name="Grigoriev I.V."/>
        </authorList>
    </citation>
    <scope>NUCLEOTIDE SEQUENCE</scope>
    <source>
        <strain evidence="2">Sp2 HRB7682 ss15</strain>
    </source>
</reference>
<dbReference type="EMBL" id="JANVFS010000005">
    <property type="protein sequence ID" value="KAJ4491972.1"/>
    <property type="molecule type" value="Genomic_DNA"/>
</dbReference>
<gene>
    <name evidence="2" type="ORF">C8J55DRAFT_485928</name>
</gene>